<reference evidence="14 15" key="1">
    <citation type="submission" date="2006-10" db="EMBL/GenBank/DDBJ databases">
        <title>Complete sequence of Methanosaeta thermophila PT.</title>
        <authorList>
            <consortium name="US DOE Joint Genome Institute"/>
            <person name="Copeland A."/>
            <person name="Lucas S."/>
            <person name="Lapidus A."/>
            <person name="Barry K."/>
            <person name="Detter J.C."/>
            <person name="Glavina del Rio T."/>
            <person name="Hammon N."/>
            <person name="Israni S."/>
            <person name="Pitluck S."/>
            <person name="Chain P."/>
            <person name="Malfatti S."/>
            <person name="Shin M."/>
            <person name="Vergez L."/>
            <person name="Schmutz J."/>
            <person name="Larimer F."/>
            <person name="Land M."/>
            <person name="Hauser L."/>
            <person name="Kyrpides N."/>
            <person name="Kim E."/>
            <person name="Smith K.S."/>
            <person name="Ingram-Smith C."/>
            <person name="Richardson P."/>
        </authorList>
    </citation>
    <scope>NUCLEOTIDE SEQUENCE [LARGE SCALE GENOMIC DNA]</scope>
    <source>
        <strain evidence="15">DSM 6194 / JCM 14653 / NBRC 101360 / PT</strain>
    </source>
</reference>
<evidence type="ECO:0000256" key="4">
    <source>
        <dbReference type="ARBA" id="ARBA00022692"/>
    </source>
</evidence>
<dbReference type="KEGG" id="mtp:Mthe_1582"/>
<dbReference type="RefSeq" id="WP_011696731.1">
    <property type="nucleotide sequence ID" value="NC_008553.1"/>
</dbReference>
<evidence type="ECO:0000313" key="15">
    <source>
        <dbReference type="Proteomes" id="UP000000674"/>
    </source>
</evidence>
<evidence type="ECO:0000256" key="7">
    <source>
        <dbReference type="ARBA" id="ARBA00022958"/>
    </source>
</evidence>
<evidence type="ECO:0000256" key="11">
    <source>
        <dbReference type="ARBA" id="ARBA00023303"/>
    </source>
</evidence>
<dbReference type="PANTHER" id="PTHR11537">
    <property type="entry name" value="VOLTAGE-GATED POTASSIUM CHANNEL"/>
    <property type="match status" value="1"/>
</dbReference>
<evidence type="ECO:0000256" key="5">
    <source>
        <dbReference type="ARBA" id="ARBA00022826"/>
    </source>
</evidence>
<feature type="domain" description="Ion transport" evidence="13">
    <location>
        <begin position="32"/>
        <end position="233"/>
    </location>
</feature>
<keyword evidence="9" id="KW-0406">Ion transport</keyword>
<keyword evidence="10 12" id="KW-0472">Membrane</keyword>
<evidence type="ECO:0000313" key="14">
    <source>
        <dbReference type="EMBL" id="ABK15352.1"/>
    </source>
</evidence>
<proteinExistence type="predicted"/>
<keyword evidence="8 12" id="KW-1133">Transmembrane helix</keyword>
<dbReference type="InterPro" id="IPR005821">
    <property type="entry name" value="Ion_trans_dom"/>
</dbReference>
<dbReference type="Gene3D" id="1.20.120.350">
    <property type="entry name" value="Voltage-gated potassium channels. Chain C"/>
    <property type="match status" value="1"/>
</dbReference>
<dbReference type="Gene3D" id="1.10.287.70">
    <property type="match status" value="1"/>
</dbReference>
<keyword evidence="2" id="KW-0813">Transport</keyword>
<dbReference type="InterPro" id="IPR027359">
    <property type="entry name" value="Volt_channel_dom_sf"/>
</dbReference>
<evidence type="ECO:0000256" key="8">
    <source>
        <dbReference type="ARBA" id="ARBA00022989"/>
    </source>
</evidence>
<dbReference type="Proteomes" id="UP000000674">
    <property type="component" value="Chromosome"/>
</dbReference>
<dbReference type="SUPFAM" id="SSF81324">
    <property type="entry name" value="Voltage-gated potassium channels"/>
    <property type="match status" value="1"/>
</dbReference>
<dbReference type="STRING" id="349307.Mthe_1582"/>
<dbReference type="OrthoDB" id="56871at2157"/>
<evidence type="ECO:0000256" key="2">
    <source>
        <dbReference type="ARBA" id="ARBA00022448"/>
    </source>
</evidence>
<evidence type="ECO:0000256" key="9">
    <source>
        <dbReference type="ARBA" id="ARBA00023065"/>
    </source>
</evidence>
<gene>
    <name evidence="14" type="ordered locus">Mthe_1582</name>
</gene>
<evidence type="ECO:0000256" key="12">
    <source>
        <dbReference type="SAM" id="Phobius"/>
    </source>
</evidence>
<dbReference type="GeneID" id="4461910"/>
<dbReference type="PANTHER" id="PTHR11537:SF254">
    <property type="entry name" value="POTASSIUM VOLTAGE-GATED CHANNEL PROTEIN SHAB"/>
    <property type="match status" value="1"/>
</dbReference>
<keyword evidence="11" id="KW-0407">Ion channel</keyword>
<dbReference type="InterPro" id="IPR028325">
    <property type="entry name" value="VG_K_chnl"/>
</dbReference>
<evidence type="ECO:0000256" key="3">
    <source>
        <dbReference type="ARBA" id="ARBA00022538"/>
    </source>
</evidence>
<dbReference type="HOGENOM" id="CLU_011722_1_3_2"/>
<dbReference type="GO" id="GO:0008076">
    <property type="term" value="C:voltage-gated potassium channel complex"/>
    <property type="evidence" value="ECO:0007669"/>
    <property type="project" value="InterPro"/>
</dbReference>
<dbReference type="PRINTS" id="PR00169">
    <property type="entry name" value="KCHANNEL"/>
</dbReference>
<comment type="subcellular location">
    <subcellularLocation>
        <location evidence="1">Membrane</location>
        <topology evidence="1">Multi-pass membrane protein</topology>
    </subcellularLocation>
</comment>
<evidence type="ECO:0000256" key="10">
    <source>
        <dbReference type="ARBA" id="ARBA00023136"/>
    </source>
</evidence>
<evidence type="ECO:0000256" key="1">
    <source>
        <dbReference type="ARBA" id="ARBA00004141"/>
    </source>
</evidence>
<dbReference type="GO" id="GO:0005249">
    <property type="term" value="F:voltage-gated potassium channel activity"/>
    <property type="evidence" value="ECO:0007669"/>
    <property type="project" value="InterPro"/>
</dbReference>
<keyword evidence="5" id="KW-0631">Potassium channel</keyword>
<evidence type="ECO:0000256" key="6">
    <source>
        <dbReference type="ARBA" id="ARBA00022882"/>
    </source>
</evidence>
<keyword evidence="6" id="KW-0851">Voltage-gated channel</keyword>
<keyword evidence="3" id="KW-0633">Potassium transport</keyword>
<feature type="transmembrane region" description="Helical" evidence="12">
    <location>
        <begin position="95"/>
        <end position="116"/>
    </location>
</feature>
<dbReference type="Pfam" id="PF00520">
    <property type="entry name" value="Ion_trans"/>
    <property type="match status" value="1"/>
</dbReference>
<name>A0B9H8_METTP</name>
<dbReference type="EMBL" id="CP000477">
    <property type="protein sequence ID" value="ABK15352.1"/>
    <property type="molecule type" value="Genomic_DNA"/>
</dbReference>
<organism evidence="14 15">
    <name type="scientific">Methanothrix thermoacetophila (strain DSM 6194 / JCM 14653 / NBRC 101360 / PT)</name>
    <name type="common">Methanosaeta thermophila</name>
    <dbReference type="NCBI Taxonomy" id="349307"/>
    <lineage>
        <taxon>Archaea</taxon>
        <taxon>Methanobacteriati</taxon>
        <taxon>Methanobacteriota</taxon>
        <taxon>Stenosarchaea group</taxon>
        <taxon>Methanomicrobia</taxon>
        <taxon>Methanotrichales</taxon>
        <taxon>Methanotrichaceae</taxon>
        <taxon>Methanothrix</taxon>
    </lineage>
</organism>
<keyword evidence="15" id="KW-1185">Reference proteome</keyword>
<keyword evidence="7" id="KW-0630">Potassium</keyword>
<sequence>MSGKADRCAGTRSLRETIQFYMIDFRTPLGRAIDIAIIALNIMVVVLFVIETYPLPSRISLLLWRLEIAIIFIFMIEYILRFYGAPDRWSYVKETYSLIDLVAIMPTLILLVLPIFGVYADLRFIHIIRIMAVFRIFRFLRFIAEDHLLFGIISLRMLNVARLVFIVMTIFFISSGLFYFAESPVNPEVNNFGDAFYFTVVAVSTVGFGDIVPVSGAGRLVTLMMIISGIILIPIQVSRILREWISAPRKRHICSGCGQEWHEEDARYCRICGSPLGEESVTSQDAAE</sequence>
<feature type="transmembrane region" description="Helical" evidence="12">
    <location>
        <begin position="62"/>
        <end position="83"/>
    </location>
</feature>
<dbReference type="GO" id="GO:0001508">
    <property type="term" value="P:action potential"/>
    <property type="evidence" value="ECO:0007669"/>
    <property type="project" value="TreeGrafter"/>
</dbReference>
<evidence type="ECO:0000259" key="13">
    <source>
        <dbReference type="Pfam" id="PF00520"/>
    </source>
</evidence>
<feature type="transmembrane region" description="Helical" evidence="12">
    <location>
        <begin position="32"/>
        <end position="50"/>
    </location>
</feature>
<dbReference type="AlphaFoldDB" id="A0B9H8"/>
<feature type="transmembrane region" description="Helical" evidence="12">
    <location>
        <begin position="160"/>
        <end position="181"/>
    </location>
</feature>
<protein>
    <submittedName>
        <fullName evidence="14">Ion transport 2 domain protein</fullName>
    </submittedName>
</protein>
<keyword evidence="4 12" id="KW-0812">Transmembrane</keyword>
<accession>A0B9H8</accession>